<feature type="compositionally biased region" description="Polar residues" evidence="13">
    <location>
        <begin position="159"/>
        <end position="175"/>
    </location>
</feature>
<dbReference type="Proteomes" id="UP001152561">
    <property type="component" value="Unassembled WGS sequence"/>
</dbReference>
<dbReference type="GO" id="GO:0004386">
    <property type="term" value="F:helicase activity"/>
    <property type="evidence" value="ECO:0007669"/>
    <property type="project" value="UniProtKB-KW"/>
</dbReference>
<name>A0A9Q1MFJ0_9SOLA</name>
<sequence length="2686" mass="298069">MEEKNTASGDKRKMGRWSEGKKRVEENIDSGDIRESSTAAVILPKETITCGSDKRKTGKKVEDGSVVRSLDKGKKKVDNGKKKFSPRTCESITKRAFIKEITGSDDDSEEESDSDVVIIEEEAAAGSAVNTGSGSGSWSNVGSVGLRSPMLNAAADEVVSSTSSMCRTAGPSEQQSESEELIDLTRQRKSEEKSEESQEFTDSTESSESESEASSDEDNDDPEDKDFRVNESSSSSQSDNLRIDLDDDDVSCPKEQENNEEEKRESDEGPVPQLAVEGEKHGKGRAYLLRPRSLSKSRKKKLNHGKYSSPILLLSDDEESKSSSEEDCEVDNSVHNAVQKDAVRKDRKTRKKILKDSEFLKFVVDSIINADDNDKLTSPEEKEPVPVKETLPLVFRFEDEEPLPVEKEEWEKKIEELFAEMDMCILESRIGFTNASALPTQSEEISGCQMGNHHLVLDEQIGLICKICSHVHLESKYIFPAFAERTRGRYERKYFTESPSLLDVDGFRLYDSSAVHDPAIYGEGTVWDLVPLSAKSTMYPHQRSGFEFMWKNIAGDINLEKLREPLSASRGGCIISHPPGTGKTRLTIVFLQAYLMQFPKCRPVIIAPSNLLLNWEAEFQKWEADIPFHNLNSKDFSFQEDEATLSVFHCLSRTGRTNAHHIRMVKLRSWAKSKSVLGISYDMFRILTGEDGNSAYAKEIREILLKLPGLLVLEEGHTARNDQSLLWKALNKVETEKRIILSGTPFQNNIKELYNTFCVVSPKFAAEFEQKWTSLSSCIDKNVRALEELRDMIAPLVHKCSENVKKDSLPGIRDTVIHLKPTDLQKELLKRIPEHPGSFYEQNLMSLISVHPSLVAKRNEFSDLESQLKEREYRLDPNTGVKMKFVVELIRLCDGVKERVIVFSQLLDPLTLIKEQLNSLFGWTLGQEILYMDGKLDVKQRQISINSLNDPKSDVKVLLASIKACSEGISLIGASRVVLLDVLWNPAVEQQAISRAYRNGQKKFVHVYCPVTSKWEADKIEQQTRKKYHSDILLSRNEENACKTNSVSEDIILDAMVVRSLGAFLGHLLGYTSEPRGIFEAITGPLVQLYGFGKRKKKNAKIFKKSDGETGPLKVTEAVADQESVAVQNDAPARMSGSGSSVAPTSDKSTHEDNQTVSSALSSQHASTDLDPSAPKTPMKDDTSKKVSLQFGSFTPGFVNGMQIPQRTNSAPPNMDEQKLNQARSSPFRPQHLLPSSAPHQPQLKEDIGKPMNKTPDPQHSPERDLPVQVSAAHAVSSMQKLSAPPFPGVPVNPPFLPPHGPVQFGMPGAQVQHQGIPYSSFPMPMPLPVGNPNQVRHPPFVPDLQPRPMQIQGAMQQGQMMNFPPKFGHQMSSPFGSMGVRIPPQFGQHVRKVNPRRSVKITHPETHEELKLDEKVDMKLDGGSSGLAIHHVGGLPSQPMHYGPSRPMNFFPHVPPNPIFLQNATSVPITNSFMAPCTPALGYNSPASVQLAVNQGPGSVRREVLTSSFPVSKKTTEIEKTLQPPLRGSSNVEESKILSETSVEASEFASKPTPFASPSDKSLISVAIPPQQLREEGNSTSISSPTPPIPVDRISEGQNAETIETQATSALSRTLRDASICSGASLCNVDTSIPDASEHSRVTTDQGNVIAGKGIRQGQLTTNPSERPSLGITDEDTYSSMAAKETQAERNSKVVKDDDRDVPDQVSSAGGCETNNVGHELSKVLLSASGAKHHEDSHIQASPSSPSYTKIRGKVSEETKTEYRRIQGSSPKDKPTNKVKSANSRGKKKRREILQKADAAGDTSDLYMAFKGPKEKPQSSVSSESVESCSSLTARKISSSSNEDFSANENKKSTGEPNNWEDAAMSTPKLETSGDNKIVNDNLRHPNGGSVTIGKKTYSRDFLLTLSSHFADLPANFEVPWHMMEALLSPNSKGVDFNKNGPNPSPGQTNSRQGSSSWSENRPTGMADDGRWTNEHIDINQGKSTNGARPRRGNHKNMRNNLQGQPPSQYVSVFPAGTMLPLASQGGVQHIRSDANRWQRVSGSRKGSVPSHPLQVMHKADKKYEIHKVTDAEEAKRRHLKAILNKLTPQNFEKLFEQVKEVNIDSATTLAGVISQIFDKALMEPTFCEMYANFCYHLAGELPDFVEDDQKITFKRLLLDKCQEEFERGEREEAEADSMEGDGEVKLSEGKREEKRLQARRRMLGNIRLIGELYKKKMLTERIMHECIKKLLGQYQTPDEEDIESLCKLMSTIGEMIDHSKAKDYMDAYFDMMTIMANNTDLSTRVRFMLMDIIDLRKNKWQQRRKVEGPKKIEEVRRDAVQERRAHVSRSTRGSSTVSSARRGQPADLGPRPSMFSSPAPQMTPFRGMPSQNHGFGSQDCRLEAKHPQRPIDDKIMSLGPRGGGPVRGTSFRGPPMHSGDPVADVHAGSGWSAYNSRQDSISKYAPGTVVKPTSYARPNQHEHAHFAERQVTNINHPFGRSAEPPASAHPDRPPNSPGMIWSEERLGEMSIAAIREFYSAVDEDEVVLRIGELNSPSFLPMMLSIWVNDSFQRKERDRDLLARLLISLTKSKVVLDTKQLIEGFESVLATLEDEVTDAPKAAVFLGHIFGRLISENVISLKETGRLIRHGGEEPGHILQTGLGYEVLESTFDLIRSEKGDSALKDICSASSTQLEDFRPPVLSK</sequence>
<evidence type="ECO:0000313" key="17">
    <source>
        <dbReference type="EMBL" id="KAJ8556494.1"/>
    </source>
</evidence>
<comment type="caution">
    <text evidence="17">The sequence shown here is derived from an EMBL/GenBank/DDBJ whole genome shotgun (WGS) entry which is preliminary data.</text>
</comment>
<feature type="region of interest" description="Disordered" evidence="13">
    <location>
        <begin position="1"/>
        <end position="31"/>
    </location>
</feature>
<evidence type="ECO:0000313" key="18">
    <source>
        <dbReference type="Proteomes" id="UP001152561"/>
    </source>
</evidence>
<dbReference type="CDD" id="cd18793">
    <property type="entry name" value="SF2_C_SNF"/>
    <property type="match status" value="1"/>
</dbReference>
<feature type="region of interest" description="Disordered" evidence="13">
    <location>
        <begin position="122"/>
        <end position="333"/>
    </location>
</feature>
<keyword evidence="10" id="KW-0539">Nucleus</keyword>
<keyword evidence="7" id="KW-0067">ATP-binding</keyword>
<dbReference type="GO" id="GO:0006417">
    <property type="term" value="P:regulation of translation"/>
    <property type="evidence" value="ECO:0007669"/>
    <property type="project" value="UniProtKB-KW"/>
</dbReference>
<feature type="region of interest" description="Disordered" evidence="13">
    <location>
        <begin position="2170"/>
        <end position="2193"/>
    </location>
</feature>
<keyword evidence="5" id="KW-0378">Hydrolase</keyword>
<feature type="region of interest" description="Disordered" evidence="13">
    <location>
        <begin position="1934"/>
        <end position="2008"/>
    </location>
</feature>
<dbReference type="PROSITE" id="PS51192">
    <property type="entry name" value="HELICASE_ATP_BIND_1"/>
    <property type="match status" value="1"/>
</dbReference>
<feature type="compositionally biased region" description="Basic and acidic residues" evidence="13">
    <location>
        <begin position="1687"/>
        <end position="1704"/>
    </location>
</feature>
<dbReference type="SMART" id="SM00490">
    <property type="entry name" value="HELICc"/>
    <property type="match status" value="1"/>
</dbReference>
<evidence type="ECO:0000256" key="8">
    <source>
        <dbReference type="ARBA" id="ARBA00022845"/>
    </source>
</evidence>
<dbReference type="PANTHER" id="PTHR45821:SF5">
    <property type="entry name" value="SNF2 DOMAIN-CONTAINING PROTEIN CLASSY 4"/>
    <property type="match status" value="1"/>
</dbReference>
<dbReference type="Pfam" id="PF02847">
    <property type="entry name" value="MA3"/>
    <property type="match status" value="1"/>
</dbReference>
<dbReference type="Gene3D" id="3.40.50.300">
    <property type="entry name" value="P-loop containing nucleotide triphosphate hydrolases"/>
    <property type="match status" value="1"/>
</dbReference>
<feature type="compositionally biased region" description="Polar residues" evidence="13">
    <location>
        <begin position="1155"/>
        <end position="1167"/>
    </location>
</feature>
<feature type="compositionally biased region" description="Low complexity" evidence="13">
    <location>
        <begin position="136"/>
        <end position="145"/>
    </location>
</feature>
<protein>
    <recommendedName>
        <fullName evidence="11">Eukaryotic translation initiation factor 4G</fullName>
    </recommendedName>
    <alternativeName>
        <fullName evidence="12">Protein synthesis initiation factor 4G</fullName>
    </alternativeName>
</protein>
<feature type="region of interest" description="Disordered" evidence="13">
    <location>
        <begin position="1127"/>
        <end position="1265"/>
    </location>
</feature>
<feature type="compositionally biased region" description="Basic and acidic residues" evidence="13">
    <location>
        <begin position="183"/>
        <end position="196"/>
    </location>
</feature>
<feature type="compositionally biased region" description="Basic residues" evidence="13">
    <location>
        <begin position="1990"/>
        <end position="1999"/>
    </location>
</feature>
<proteinExistence type="inferred from homology"/>
<dbReference type="PROSITE" id="PS51366">
    <property type="entry name" value="MI"/>
    <property type="match status" value="1"/>
</dbReference>
<organism evidence="17 18">
    <name type="scientific">Anisodus acutangulus</name>
    <dbReference type="NCBI Taxonomy" id="402998"/>
    <lineage>
        <taxon>Eukaryota</taxon>
        <taxon>Viridiplantae</taxon>
        <taxon>Streptophyta</taxon>
        <taxon>Embryophyta</taxon>
        <taxon>Tracheophyta</taxon>
        <taxon>Spermatophyta</taxon>
        <taxon>Magnoliopsida</taxon>
        <taxon>eudicotyledons</taxon>
        <taxon>Gunneridae</taxon>
        <taxon>Pentapetalae</taxon>
        <taxon>asterids</taxon>
        <taxon>lamiids</taxon>
        <taxon>Solanales</taxon>
        <taxon>Solanaceae</taxon>
        <taxon>Solanoideae</taxon>
        <taxon>Hyoscyameae</taxon>
        <taxon>Anisodus</taxon>
    </lineage>
</organism>
<dbReference type="FunFam" id="1.25.40.180:FF:000024">
    <property type="entry name" value="Eukaryotic translation initiation factor 4G"/>
    <property type="match status" value="1"/>
</dbReference>
<dbReference type="InterPro" id="IPR001650">
    <property type="entry name" value="Helicase_C-like"/>
</dbReference>
<feature type="region of interest" description="Disordered" evidence="13">
    <location>
        <begin position="51"/>
        <end position="84"/>
    </location>
</feature>
<reference evidence="18" key="1">
    <citation type="journal article" date="2023" name="Proc. Natl. Acad. Sci. U.S.A.">
        <title>Genomic and structural basis for evolution of tropane alkaloid biosynthesis.</title>
        <authorList>
            <person name="Wanga Y.-J."/>
            <person name="Taina T."/>
            <person name="Yua J.-Y."/>
            <person name="Lia J."/>
            <person name="Xua B."/>
            <person name="Chenc J."/>
            <person name="D'Auriad J.C."/>
            <person name="Huanga J.-P."/>
            <person name="Huanga S.-X."/>
        </authorList>
    </citation>
    <scope>NUCLEOTIDE SEQUENCE [LARGE SCALE GENOMIC DNA]</scope>
    <source>
        <strain evidence="18">cv. KIB-2019</strain>
    </source>
</reference>
<dbReference type="Pfam" id="PF00176">
    <property type="entry name" value="SNF2-rel_dom"/>
    <property type="match status" value="1"/>
</dbReference>
<feature type="domain" description="Helicase ATP-binding" evidence="14">
    <location>
        <begin position="564"/>
        <end position="763"/>
    </location>
</feature>
<dbReference type="SUPFAM" id="SSF48371">
    <property type="entry name" value="ARM repeat"/>
    <property type="match status" value="2"/>
</dbReference>
<comment type="similarity">
    <text evidence="2">Belongs to the eukaryotic initiation factor 4G family.</text>
</comment>
<dbReference type="InterPro" id="IPR049730">
    <property type="entry name" value="SNF2/RAD54-like_C"/>
</dbReference>
<dbReference type="SMART" id="SM00487">
    <property type="entry name" value="DEXDc"/>
    <property type="match status" value="1"/>
</dbReference>
<dbReference type="InterPro" id="IPR027417">
    <property type="entry name" value="P-loop_NTPase"/>
</dbReference>
<dbReference type="Gene3D" id="1.25.40.180">
    <property type="match status" value="2"/>
</dbReference>
<evidence type="ECO:0000256" key="4">
    <source>
        <dbReference type="ARBA" id="ARBA00022741"/>
    </source>
</evidence>
<dbReference type="InterPro" id="IPR003891">
    <property type="entry name" value="Initiation_fac_eIF4g_MI"/>
</dbReference>
<dbReference type="InterPro" id="IPR000330">
    <property type="entry name" value="SNF2_N"/>
</dbReference>
<feature type="compositionally biased region" description="Polar residues" evidence="13">
    <location>
        <begin position="1941"/>
        <end position="1963"/>
    </location>
</feature>
<feature type="region of interest" description="Disordered" evidence="13">
    <location>
        <begin position="1730"/>
        <end position="1889"/>
    </location>
</feature>
<keyword evidence="18" id="KW-1185">Reference proteome</keyword>
<dbReference type="InterPro" id="IPR003890">
    <property type="entry name" value="MIF4G-like_typ-3"/>
</dbReference>
<evidence type="ECO:0000259" key="15">
    <source>
        <dbReference type="PROSITE" id="PS51194"/>
    </source>
</evidence>
<feature type="region of interest" description="Disordered" evidence="13">
    <location>
        <begin position="2302"/>
        <end position="2380"/>
    </location>
</feature>
<dbReference type="GO" id="GO:0003723">
    <property type="term" value="F:RNA binding"/>
    <property type="evidence" value="ECO:0007669"/>
    <property type="project" value="InterPro"/>
</dbReference>
<keyword evidence="9" id="KW-0648">Protein biosynthesis</keyword>
<evidence type="ECO:0000256" key="11">
    <source>
        <dbReference type="ARBA" id="ARBA00067320"/>
    </source>
</evidence>
<evidence type="ECO:0000256" key="10">
    <source>
        <dbReference type="ARBA" id="ARBA00023242"/>
    </source>
</evidence>
<feature type="compositionally biased region" description="Basic and acidic residues" evidence="13">
    <location>
        <begin position="52"/>
        <end position="81"/>
    </location>
</feature>
<dbReference type="PROSITE" id="PS51194">
    <property type="entry name" value="HELICASE_CTER"/>
    <property type="match status" value="1"/>
</dbReference>
<dbReference type="InterPro" id="IPR038718">
    <property type="entry name" value="SNF2-like_sf"/>
</dbReference>
<dbReference type="GO" id="GO:0005524">
    <property type="term" value="F:ATP binding"/>
    <property type="evidence" value="ECO:0007669"/>
    <property type="project" value="UniProtKB-KW"/>
</dbReference>
<feature type="compositionally biased region" description="Low complexity" evidence="13">
    <location>
        <begin position="1820"/>
        <end position="1832"/>
    </location>
</feature>
<comment type="subcellular location">
    <subcellularLocation>
        <location evidence="1">Nucleus</location>
    </subcellularLocation>
</comment>
<feature type="domain" description="MI" evidence="16">
    <location>
        <begin position="2507"/>
        <end position="2630"/>
    </location>
</feature>
<feature type="compositionally biased region" description="Acidic residues" evidence="13">
    <location>
        <begin position="315"/>
        <end position="330"/>
    </location>
</feature>
<evidence type="ECO:0000256" key="13">
    <source>
        <dbReference type="SAM" id="MobiDB-lite"/>
    </source>
</evidence>
<dbReference type="GO" id="GO:0003743">
    <property type="term" value="F:translation initiation factor activity"/>
    <property type="evidence" value="ECO:0007669"/>
    <property type="project" value="UniProtKB-KW"/>
</dbReference>
<accession>A0A9Q1MFJ0</accession>
<dbReference type="Pfam" id="PF02854">
    <property type="entry name" value="MIF4G"/>
    <property type="match status" value="1"/>
</dbReference>
<evidence type="ECO:0000256" key="1">
    <source>
        <dbReference type="ARBA" id="ARBA00004123"/>
    </source>
</evidence>
<feature type="compositionally biased region" description="Basic and acidic residues" evidence="13">
    <location>
        <begin position="2306"/>
        <end position="2327"/>
    </location>
</feature>
<keyword evidence="4" id="KW-0547">Nucleotide-binding</keyword>
<keyword evidence="3" id="KW-0396">Initiation factor</keyword>
<evidence type="ECO:0000256" key="2">
    <source>
        <dbReference type="ARBA" id="ARBA00005775"/>
    </source>
</evidence>
<dbReference type="Pfam" id="PF00271">
    <property type="entry name" value="Helicase_C"/>
    <property type="match status" value="1"/>
</dbReference>
<dbReference type="EMBL" id="JAJAGQ010000008">
    <property type="protein sequence ID" value="KAJ8556494.1"/>
    <property type="molecule type" value="Genomic_DNA"/>
</dbReference>
<evidence type="ECO:0000256" key="5">
    <source>
        <dbReference type="ARBA" id="ARBA00022801"/>
    </source>
</evidence>
<dbReference type="InterPro" id="IPR044567">
    <property type="entry name" value="CLSY/DRD1"/>
</dbReference>
<dbReference type="PANTHER" id="PTHR45821">
    <property type="entry name" value="SNF2 DOMAIN-CONTAINING PROTEIN CLASSY 2-RELATED"/>
    <property type="match status" value="1"/>
</dbReference>
<dbReference type="FunFam" id="1.25.40.180:FF:000034">
    <property type="entry name" value="Eukaryotic translation initiation factor 4G"/>
    <property type="match status" value="1"/>
</dbReference>
<feature type="compositionally biased region" description="Basic and acidic residues" evidence="13">
    <location>
        <begin position="2184"/>
        <end position="2193"/>
    </location>
</feature>
<feature type="region of interest" description="Disordered" evidence="13">
    <location>
        <begin position="1638"/>
        <end position="1717"/>
    </location>
</feature>
<feature type="region of interest" description="Disordered" evidence="13">
    <location>
        <begin position="1543"/>
        <end position="1597"/>
    </location>
</feature>
<feature type="compositionally biased region" description="Polar residues" evidence="13">
    <location>
        <begin position="1833"/>
        <end position="1849"/>
    </location>
</feature>
<dbReference type="Gene3D" id="3.40.50.10810">
    <property type="entry name" value="Tandem AAA-ATPase domain"/>
    <property type="match status" value="1"/>
</dbReference>
<dbReference type="GO" id="GO:0005634">
    <property type="term" value="C:nucleus"/>
    <property type="evidence" value="ECO:0007669"/>
    <property type="project" value="UniProtKB-SubCell"/>
</dbReference>
<feature type="region of interest" description="Disordered" evidence="13">
    <location>
        <begin position="2478"/>
        <end position="2501"/>
    </location>
</feature>
<feature type="compositionally biased region" description="Polar residues" evidence="13">
    <location>
        <begin position="1740"/>
        <end position="1749"/>
    </location>
</feature>
<feature type="compositionally biased region" description="Acidic residues" evidence="13">
    <location>
        <begin position="205"/>
        <end position="224"/>
    </location>
</feature>
<feature type="compositionally biased region" description="Basic and acidic residues" evidence="13">
    <location>
        <begin position="1755"/>
        <end position="1777"/>
    </location>
</feature>
<dbReference type="SMART" id="SM00544">
    <property type="entry name" value="MA3"/>
    <property type="match status" value="1"/>
</dbReference>
<feature type="compositionally biased region" description="Polar residues" evidence="13">
    <location>
        <begin position="1203"/>
        <end position="1212"/>
    </location>
</feature>
<evidence type="ECO:0000256" key="12">
    <source>
        <dbReference type="ARBA" id="ARBA00075135"/>
    </source>
</evidence>
<evidence type="ECO:0000259" key="14">
    <source>
        <dbReference type="PROSITE" id="PS51192"/>
    </source>
</evidence>
<dbReference type="GO" id="GO:0016787">
    <property type="term" value="F:hydrolase activity"/>
    <property type="evidence" value="ECO:0007669"/>
    <property type="project" value="UniProtKB-KW"/>
</dbReference>
<feature type="compositionally biased region" description="Basic and acidic residues" evidence="13">
    <location>
        <begin position="251"/>
        <end position="267"/>
    </location>
</feature>
<keyword evidence="8" id="KW-0810">Translation regulation</keyword>
<evidence type="ECO:0000259" key="16">
    <source>
        <dbReference type="PROSITE" id="PS51366"/>
    </source>
</evidence>
<evidence type="ECO:0000256" key="6">
    <source>
        <dbReference type="ARBA" id="ARBA00022806"/>
    </source>
</evidence>
<gene>
    <name evidence="17" type="ORF">K7X08_032246</name>
</gene>
<dbReference type="InterPro" id="IPR014001">
    <property type="entry name" value="Helicase_ATP-bd"/>
</dbReference>
<keyword evidence="6" id="KW-0347">Helicase</keyword>
<dbReference type="OrthoDB" id="514777at2759"/>
<feature type="compositionally biased region" description="Basic and acidic residues" evidence="13">
    <location>
        <begin position="1969"/>
        <end position="1979"/>
    </location>
</feature>
<feature type="domain" description="Helicase C-terminal" evidence="15">
    <location>
        <begin position="888"/>
        <end position="1048"/>
    </location>
</feature>
<feature type="compositionally biased region" description="Polar residues" evidence="13">
    <location>
        <begin position="1137"/>
        <end position="1147"/>
    </location>
</feature>
<dbReference type="GO" id="GO:0080188">
    <property type="term" value="P:gene silencing by siRNA-directed DNA methylation"/>
    <property type="evidence" value="ECO:0007669"/>
    <property type="project" value="InterPro"/>
</dbReference>
<evidence type="ECO:0000256" key="9">
    <source>
        <dbReference type="ARBA" id="ARBA00022917"/>
    </source>
</evidence>
<dbReference type="InterPro" id="IPR016024">
    <property type="entry name" value="ARM-type_fold"/>
</dbReference>
<feature type="compositionally biased region" description="Basic residues" evidence="13">
    <location>
        <begin position="293"/>
        <end position="304"/>
    </location>
</feature>
<dbReference type="SMART" id="SM00543">
    <property type="entry name" value="MIF4G"/>
    <property type="match status" value="1"/>
</dbReference>
<feature type="compositionally biased region" description="Acidic residues" evidence="13">
    <location>
        <begin position="2173"/>
        <end position="2183"/>
    </location>
</feature>
<evidence type="ECO:0000256" key="3">
    <source>
        <dbReference type="ARBA" id="ARBA00022540"/>
    </source>
</evidence>
<evidence type="ECO:0000256" key="7">
    <source>
        <dbReference type="ARBA" id="ARBA00022840"/>
    </source>
</evidence>
<feature type="compositionally biased region" description="Low complexity" evidence="13">
    <location>
        <begin position="2330"/>
        <end position="2345"/>
    </location>
</feature>
<dbReference type="SUPFAM" id="SSF52540">
    <property type="entry name" value="P-loop containing nucleoside triphosphate hydrolases"/>
    <property type="match status" value="2"/>
</dbReference>